<gene>
    <name evidence="3" type="ORF">H920_18324</name>
</gene>
<dbReference type="AlphaFoldDB" id="A0A091CN19"/>
<feature type="region of interest" description="Disordered" evidence="1">
    <location>
        <begin position="59"/>
        <end position="85"/>
    </location>
</feature>
<sequence>MCLVCLLACLIASATAVLVLHFGQFGKPTSSTTIIVHADGKSSQDPGVSTSTCCLDPLITTGPQSTTPSTPTTNRSTSTSVPVTSVRKTISTTTTATVHKVELDEDYEEA</sequence>
<dbReference type="EMBL" id="KN124828">
    <property type="protein sequence ID" value="KFO20284.1"/>
    <property type="molecule type" value="Genomic_DNA"/>
</dbReference>
<name>A0A091CN19_FUKDA</name>
<evidence type="ECO:0000256" key="2">
    <source>
        <dbReference type="SAM" id="SignalP"/>
    </source>
</evidence>
<keyword evidence="2" id="KW-0732">Signal</keyword>
<feature type="chain" id="PRO_5001870834" description="Dynactin-associated protein" evidence="2">
    <location>
        <begin position="17"/>
        <end position="110"/>
    </location>
</feature>
<evidence type="ECO:0008006" key="5">
    <source>
        <dbReference type="Google" id="ProtNLM"/>
    </source>
</evidence>
<accession>A0A091CN19</accession>
<protein>
    <recommendedName>
        <fullName evidence="5">Dynactin-associated protein</fullName>
    </recommendedName>
</protein>
<feature type="compositionally biased region" description="Low complexity" evidence="1">
    <location>
        <begin position="60"/>
        <end position="85"/>
    </location>
</feature>
<proteinExistence type="predicted"/>
<reference evidence="3 4" key="1">
    <citation type="submission" date="2013-11" db="EMBL/GenBank/DDBJ databases">
        <title>The Damaraland mole rat (Fukomys damarensis) genome and evolution of African mole rats.</title>
        <authorList>
            <person name="Gladyshev V.N."/>
            <person name="Fang X."/>
        </authorList>
    </citation>
    <scope>NUCLEOTIDE SEQUENCE [LARGE SCALE GENOMIC DNA]</scope>
    <source>
        <tissue evidence="3">Liver</tissue>
    </source>
</reference>
<evidence type="ECO:0000313" key="4">
    <source>
        <dbReference type="Proteomes" id="UP000028990"/>
    </source>
</evidence>
<organism evidence="3 4">
    <name type="scientific">Fukomys damarensis</name>
    <name type="common">Damaraland mole rat</name>
    <name type="synonym">Cryptomys damarensis</name>
    <dbReference type="NCBI Taxonomy" id="885580"/>
    <lineage>
        <taxon>Eukaryota</taxon>
        <taxon>Metazoa</taxon>
        <taxon>Chordata</taxon>
        <taxon>Craniata</taxon>
        <taxon>Vertebrata</taxon>
        <taxon>Euteleostomi</taxon>
        <taxon>Mammalia</taxon>
        <taxon>Eutheria</taxon>
        <taxon>Euarchontoglires</taxon>
        <taxon>Glires</taxon>
        <taxon>Rodentia</taxon>
        <taxon>Hystricomorpha</taxon>
        <taxon>Bathyergidae</taxon>
        <taxon>Fukomys</taxon>
    </lineage>
</organism>
<feature type="signal peptide" evidence="2">
    <location>
        <begin position="1"/>
        <end position="16"/>
    </location>
</feature>
<evidence type="ECO:0000256" key="1">
    <source>
        <dbReference type="SAM" id="MobiDB-lite"/>
    </source>
</evidence>
<dbReference type="Proteomes" id="UP000028990">
    <property type="component" value="Unassembled WGS sequence"/>
</dbReference>
<keyword evidence="4" id="KW-1185">Reference proteome</keyword>
<evidence type="ECO:0000313" key="3">
    <source>
        <dbReference type="EMBL" id="KFO20284.1"/>
    </source>
</evidence>